<organism evidence="2">
    <name type="scientific">Rhipicephalus pulchellus</name>
    <name type="common">Yellow backed tick</name>
    <name type="synonym">Dermacentor pulchellus</name>
    <dbReference type="NCBI Taxonomy" id="72859"/>
    <lineage>
        <taxon>Eukaryota</taxon>
        <taxon>Metazoa</taxon>
        <taxon>Ecdysozoa</taxon>
        <taxon>Arthropoda</taxon>
        <taxon>Chelicerata</taxon>
        <taxon>Arachnida</taxon>
        <taxon>Acari</taxon>
        <taxon>Parasitiformes</taxon>
        <taxon>Ixodida</taxon>
        <taxon>Ixodoidea</taxon>
        <taxon>Ixodidae</taxon>
        <taxon>Rhipicephalinae</taxon>
        <taxon>Rhipicephalus</taxon>
        <taxon>Rhipicephalus</taxon>
    </lineage>
</organism>
<reference evidence="2" key="1">
    <citation type="submission" date="2012-11" db="EMBL/GenBank/DDBJ databases">
        <authorList>
            <person name="Lucero-Rivera Y.E."/>
            <person name="Tovar-Ramirez D."/>
        </authorList>
    </citation>
    <scope>NUCLEOTIDE SEQUENCE</scope>
    <source>
        <tissue evidence="2">Salivary gland</tissue>
    </source>
</reference>
<dbReference type="AlphaFoldDB" id="L7LRB2"/>
<protein>
    <submittedName>
        <fullName evidence="2">Putative group i salivary lipocalin</fullName>
    </submittedName>
</protein>
<proteinExistence type="evidence at transcript level"/>
<sequence>MWSTEPFHVLVLAISIMIAECKPPLTNKMYNIKKFLGTSSPIWTFATTAGSHCLCQADLTQYIDEMKIFYIHYFLSQGHTKKHLRMDGVFRKKNVVYVHPHGSANEVKHKILYFNKQVKCAVIKVSWMISPGGQIEKMDLRVWNTSNVASSAQPCLPVFQSLSSKPGHIVYKSMCQKELGKGQSSQDQDVEGRMNPRDFVCRNYG</sequence>
<feature type="signal peptide" evidence="1">
    <location>
        <begin position="1"/>
        <end position="21"/>
    </location>
</feature>
<evidence type="ECO:0000313" key="2">
    <source>
        <dbReference type="EMBL" id="JAA54052.1"/>
    </source>
</evidence>
<accession>L7LRB2</accession>
<dbReference type="EMBL" id="GACK01010982">
    <property type="protein sequence ID" value="JAA54052.1"/>
    <property type="molecule type" value="mRNA"/>
</dbReference>
<keyword evidence="1" id="KW-0732">Signal</keyword>
<evidence type="ECO:0000256" key="1">
    <source>
        <dbReference type="SAM" id="SignalP"/>
    </source>
</evidence>
<name>L7LRB2_RHIPC</name>
<feature type="chain" id="PRO_5003980800" evidence="1">
    <location>
        <begin position="22"/>
        <end position="205"/>
    </location>
</feature>
<reference evidence="2" key="2">
    <citation type="journal article" date="2015" name="J. Proteomics">
        <title>Sexual differences in the sialomes of the zebra tick, Rhipicephalus pulchellus.</title>
        <authorList>
            <person name="Tan A.W."/>
            <person name="Francischetti I.M."/>
            <person name="Slovak M."/>
            <person name="Kini R.M."/>
            <person name="Ribeiro J.M."/>
        </authorList>
    </citation>
    <scope>NUCLEOTIDE SEQUENCE</scope>
    <source>
        <tissue evidence="2">Salivary gland</tissue>
    </source>
</reference>